<feature type="transmembrane region" description="Helical" evidence="6">
    <location>
        <begin position="302"/>
        <end position="321"/>
    </location>
</feature>
<dbReference type="EMBL" id="LWMH01000002">
    <property type="protein sequence ID" value="KZS44233.1"/>
    <property type="molecule type" value="Genomic_DNA"/>
</dbReference>
<dbReference type="GO" id="GO:0005524">
    <property type="term" value="F:ATP binding"/>
    <property type="evidence" value="ECO:0007669"/>
    <property type="project" value="UniProtKB-KW"/>
</dbReference>
<dbReference type="Pfam" id="PF00528">
    <property type="entry name" value="BPD_transp_1"/>
    <property type="match status" value="1"/>
</dbReference>
<evidence type="ECO:0000256" key="1">
    <source>
        <dbReference type="ARBA" id="ARBA00004141"/>
    </source>
</evidence>
<evidence type="ECO:0000313" key="8">
    <source>
        <dbReference type="EMBL" id="KZS44233.1"/>
    </source>
</evidence>
<evidence type="ECO:0000259" key="7">
    <source>
        <dbReference type="PROSITE" id="PS50928"/>
    </source>
</evidence>
<keyword evidence="4 6" id="KW-1133">Transmembrane helix</keyword>
<evidence type="ECO:0000256" key="6">
    <source>
        <dbReference type="RuleBase" id="RU363032"/>
    </source>
</evidence>
<accession>A0A163F9U5</accession>
<protein>
    <submittedName>
        <fullName evidence="8">Polysaccharide ABC transporter ATP-binding protein</fullName>
    </submittedName>
</protein>
<keyword evidence="5 6" id="KW-0472">Membrane</keyword>
<dbReference type="STRING" id="59843.A3958_01935"/>
<feature type="transmembrane region" description="Helical" evidence="6">
    <location>
        <begin position="154"/>
        <end position="175"/>
    </location>
</feature>
<name>A0A163F9U5_9BACL</name>
<evidence type="ECO:0000256" key="2">
    <source>
        <dbReference type="ARBA" id="ARBA00022448"/>
    </source>
</evidence>
<dbReference type="PROSITE" id="PS50928">
    <property type="entry name" value="ABC_TM1"/>
    <property type="match status" value="1"/>
</dbReference>
<evidence type="ECO:0000256" key="3">
    <source>
        <dbReference type="ARBA" id="ARBA00022692"/>
    </source>
</evidence>
<feature type="transmembrane region" description="Helical" evidence="6">
    <location>
        <begin position="112"/>
        <end position="133"/>
    </location>
</feature>
<dbReference type="Proteomes" id="UP000076796">
    <property type="component" value="Unassembled WGS sequence"/>
</dbReference>
<dbReference type="CDD" id="cd06261">
    <property type="entry name" value="TM_PBP2"/>
    <property type="match status" value="1"/>
</dbReference>
<feature type="domain" description="ABC transmembrane type-1" evidence="7">
    <location>
        <begin position="108"/>
        <end position="323"/>
    </location>
</feature>
<keyword evidence="2 6" id="KW-0813">Transport</keyword>
<evidence type="ECO:0000256" key="5">
    <source>
        <dbReference type="ARBA" id="ARBA00023136"/>
    </source>
</evidence>
<gene>
    <name evidence="8" type="ORF">AWU65_29670</name>
</gene>
<comment type="caution">
    <text evidence="8">The sequence shown here is derived from an EMBL/GenBank/DDBJ whole genome shotgun (WGS) entry which is preliminary data.</text>
</comment>
<keyword evidence="8" id="KW-0547">Nucleotide-binding</keyword>
<comment type="subcellular location">
    <subcellularLocation>
        <location evidence="6">Cell membrane</location>
        <topology evidence="6">Multi-pass membrane protein</topology>
    </subcellularLocation>
    <subcellularLocation>
        <location evidence="1">Membrane</location>
        <topology evidence="1">Multi-pass membrane protein</topology>
    </subcellularLocation>
</comment>
<reference evidence="8" key="1">
    <citation type="journal article" date="2016" name="Genome Announc.">
        <title>Draft genomes of two strains of Paenibacillus glucanolyticus with capability to degrade lignocellulose.</title>
        <authorList>
            <person name="Mathews S.L."/>
            <person name="Pawlak J."/>
            <person name="Grunden A.M."/>
        </authorList>
    </citation>
    <scope>NUCLEOTIDE SEQUENCE [LARGE SCALE GENOMIC DNA]</scope>
    <source>
        <strain evidence="8">SLM1</strain>
    </source>
</reference>
<proteinExistence type="inferred from homology"/>
<keyword evidence="8" id="KW-0067">ATP-binding</keyword>
<dbReference type="GO" id="GO:0055085">
    <property type="term" value="P:transmembrane transport"/>
    <property type="evidence" value="ECO:0007669"/>
    <property type="project" value="InterPro"/>
</dbReference>
<comment type="similarity">
    <text evidence="6">Belongs to the binding-protein-dependent transport system permease family.</text>
</comment>
<feature type="transmembrane region" description="Helical" evidence="6">
    <location>
        <begin position="242"/>
        <end position="260"/>
    </location>
</feature>
<dbReference type="Gene3D" id="1.10.3720.10">
    <property type="entry name" value="MetI-like"/>
    <property type="match status" value="1"/>
</dbReference>
<dbReference type="OrthoDB" id="9785836at2"/>
<dbReference type="PANTHER" id="PTHR43496:SF1">
    <property type="entry name" value="POLYGALACTURONAN_RHAMNOGALACTURONAN TRANSPORT SYSTEM PERMEASE PROTEIN YTEP"/>
    <property type="match status" value="1"/>
</dbReference>
<dbReference type="InterPro" id="IPR035906">
    <property type="entry name" value="MetI-like_sf"/>
</dbReference>
<dbReference type="AlphaFoldDB" id="A0A163F9U5"/>
<evidence type="ECO:0000256" key="4">
    <source>
        <dbReference type="ARBA" id="ARBA00022989"/>
    </source>
</evidence>
<organism evidence="8 9">
    <name type="scientific">Paenibacillus glucanolyticus</name>
    <dbReference type="NCBI Taxonomy" id="59843"/>
    <lineage>
        <taxon>Bacteria</taxon>
        <taxon>Bacillati</taxon>
        <taxon>Bacillota</taxon>
        <taxon>Bacilli</taxon>
        <taxon>Bacillales</taxon>
        <taxon>Paenibacillaceae</taxon>
        <taxon>Paenibacillus</taxon>
    </lineage>
</organism>
<dbReference type="SUPFAM" id="SSF161098">
    <property type="entry name" value="MetI-like"/>
    <property type="match status" value="1"/>
</dbReference>
<dbReference type="GO" id="GO:0005886">
    <property type="term" value="C:plasma membrane"/>
    <property type="evidence" value="ECO:0007669"/>
    <property type="project" value="UniProtKB-SubCell"/>
</dbReference>
<sequence>MIMQEVVVTLSQSNTEHAILASGSERERGGKKRSRLERMKVIIAREKYLYVLALPGLLFFLIFKYFPIWGLALAFQNYSPYLGFWGSEWVGLKYFYDFFTNPDFLLLFRNTMAISLLNIMFFFPVPIVLSLLINEVRSMKFKKTIQTIIYLPHFLSWVIIAGICFIILGQSDGIINKIIVELGGQPIGFLTEPNYFWGLLTAQSIWKEAGWGTIIFLAALAGINQDLYEAAQIDGANRWKQMLNVTLPGIKSTIIVLLILRLGQVMEVGFEQVYLMMSSPVSHVADVFDTYVYRTGIQNGRFSYATVVGIFKSVVGLLLVVMANRLAKKFGEEGLY</sequence>
<keyword evidence="9" id="KW-1185">Reference proteome</keyword>
<dbReference type="InterPro" id="IPR000515">
    <property type="entry name" value="MetI-like"/>
</dbReference>
<keyword evidence="3 6" id="KW-0812">Transmembrane</keyword>
<dbReference type="PANTHER" id="PTHR43496">
    <property type="entry name" value="PROTEIN LPLB"/>
    <property type="match status" value="1"/>
</dbReference>
<evidence type="ECO:0000313" key="9">
    <source>
        <dbReference type="Proteomes" id="UP000076796"/>
    </source>
</evidence>
<dbReference type="RefSeq" id="WP_063480311.1">
    <property type="nucleotide sequence ID" value="NZ_CP147845.1"/>
</dbReference>
<feature type="transmembrane region" description="Helical" evidence="6">
    <location>
        <begin position="48"/>
        <end position="75"/>
    </location>
</feature>
<feature type="transmembrane region" description="Helical" evidence="6">
    <location>
        <begin position="195"/>
        <end position="221"/>
    </location>
</feature>
<dbReference type="GeneID" id="97554177"/>